<accession>A0A426YZK9</accession>
<feature type="compositionally biased region" description="Basic and acidic residues" evidence="1">
    <location>
        <begin position="129"/>
        <end position="141"/>
    </location>
</feature>
<dbReference type="InterPro" id="IPR038947">
    <property type="entry name" value="At3g27210-like"/>
</dbReference>
<name>A0A426YZK9_ENSVE</name>
<sequence>MEIRESAVIGPRLGIGSPKKPSLRAEDKVDDGLGSRRKQAAFASKEEAFFDSQGWLDSDSEDDFVSVNGGITAVQNPKISCCSYSTPFSFSTNKEFSADTFPDATSEPSSADAKGKLVDLLQQNQVRRPSPESELNGKPEFSEIDATSFLPGIPPHDETSHVATPSKDMKSKKCCFSPLLLCRLSFKERRKQKMMSSFH</sequence>
<proteinExistence type="predicted"/>
<dbReference type="Proteomes" id="UP000287651">
    <property type="component" value="Unassembled WGS sequence"/>
</dbReference>
<dbReference type="PANTHER" id="PTHR34280:SF2">
    <property type="entry name" value="OS01G0920100 PROTEIN"/>
    <property type="match status" value="1"/>
</dbReference>
<reference evidence="2 3" key="1">
    <citation type="journal article" date="2014" name="Agronomy (Basel)">
        <title>A Draft Genome Sequence for Ensete ventricosum, the Drought-Tolerant Tree Against Hunger.</title>
        <authorList>
            <person name="Harrison J."/>
            <person name="Moore K.A."/>
            <person name="Paszkiewicz K."/>
            <person name="Jones T."/>
            <person name="Grant M."/>
            <person name="Ambacheew D."/>
            <person name="Muzemil S."/>
            <person name="Studholme D.J."/>
        </authorList>
    </citation>
    <scope>NUCLEOTIDE SEQUENCE [LARGE SCALE GENOMIC DNA]</scope>
</reference>
<organism evidence="2 3">
    <name type="scientific">Ensete ventricosum</name>
    <name type="common">Abyssinian banana</name>
    <name type="synonym">Musa ensete</name>
    <dbReference type="NCBI Taxonomy" id="4639"/>
    <lineage>
        <taxon>Eukaryota</taxon>
        <taxon>Viridiplantae</taxon>
        <taxon>Streptophyta</taxon>
        <taxon>Embryophyta</taxon>
        <taxon>Tracheophyta</taxon>
        <taxon>Spermatophyta</taxon>
        <taxon>Magnoliopsida</taxon>
        <taxon>Liliopsida</taxon>
        <taxon>Zingiberales</taxon>
        <taxon>Musaceae</taxon>
        <taxon>Ensete</taxon>
    </lineage>
</organism>
<feature type="region of interest" description="Disordered" evidence="1">
    <location>
        <begin position="122"/>
        <end position="170"/>
    </location>
</feature>
<gene>
    <name evidence="2" type="ORF">B296_00047418</name>
</gene>
<dbReference type="AlphaFoldDB" id="A0A426YZK9"/>
<comment type="caution">
    <text evidence="2">The sequence shown here is derived from an EMBL/GenBank/DDBJ whole genome shotgun (WGS) entry which is preliminary data.</text>
</comment>
<feature type="compositionally biased region" description="Basic and acidic residues" evidence="1">
    <location>
        <begin position="23"/>
        <end position="32"/>
    </location>
</feature>
<dbReference type="EMBL" id="AMZH03009288">
    <property type="protein sequence ID" value="RRT57176.1"/>
    <property type="molecule type" value="Genomic_DNA"/>
</dbReference>
<evidence type="ECO:0000256" key="1">
    <source>
        <dbReference type="SAM" id="MobiDB-lite"/>
    </source>
</evidence>
<feature type="region of interest" description="Disordered" evidence="1">
    <location>
        <begin position="1"/>
        <end position="32"/>
    </location>
</feature>
<protein>
    <submittedName>
        <fullName evidence="2">Uncharacterized protein</fullName>
    </submittedName>
</protein>
<evidence type="ECO:0000313" key="3">
    <source>
        <dbReference type="Proteomes" id="UP000287651"/>
    </source>
</evidence>
<evidence type="ECO:0000313" key="2">
    <source>
        <dbReference type="EMBL" id="RRT57176.1"/>
    </source>
</evidence>
<dbReference type="PANTHER" id="PTHR34280">
    <property type="entry name" value="OS01G0920100 PROTEIN"/>
    <property type="match status" value="1"/>
</dbReference>